<accession>A0A831W9N3</accession>
<dbReference type="InterPro" id="IPR012556">
    <property type="entry name" value="Entericidin"/>
</dbReference>
<name>A0A831W9N3_9GAMM</name>
<evidence type="ECO:0000256" key="3">
    <source>
        <dbReference type="ARBA" id="ARBA00022729"/>
    </source>
</evidence>
<organism evidence="7 8">
    <name type="scientific">Sedimenticola thiotaurini</name>
    <dbReference type="NCBI Taxonomy" id="1543721"/>
    <lineage>
        <taxon>Bacteria</taxon>
        <taxon>Pseudomonadati</taxon>
        <taxon>Pseudomonadota</taxon>
        <taxon>Gammaproteobacteria</taxon>
        <taxon>Chromatiales</taxon>
        <taxon>Sedimenticolaceae</taxon>
        <taxon>Sedimenticola</taxon>
    </lineage>
</organism>
<keyword evidence="4" id="KW-0472">Membrane</keyword>
<evidence type="ECO:0000313" key="7">
    <source>
        <dbReference type="EMBL" id="HEB95317.1"/>
    </source>
</evidence>
<evidence type="ECO:0000256" key="5">
    <source>
        <dbReference type="ARBA" id="ARBA00023139"/>
    </source>
</evidence>
<evidence type="ECO:0000256" key="6">
    <source>
        <dbReference type="ARBA" id="ARBA00023288"/>
    </source>
</evidence>
<gene>
    <name evidence="7" type="ORF">ENI96_02660</name>
</gene>
<comment type="similarity">
    <text evidence="1">Belongs to the EcnA/EcnB lipoprotein family.</text>
</comment>
<evidence type="ECO:0000256" key="1">
    <source>
        <dbReference type="ARBA" id="ARBA00010296"/>
    </source>
</evidence>
<comment type="caution">
    <text evidence="7">The sequence shown here is derived from an EMBL/GenBank/DDBJ whole genome shotgun (WGS) entry which is preliminary data.</text>
</comment>
<reference evidence="7" key="1">
    <citation type="journal article" date="2020" name="mSystems">
        <title>Genome- and Community-Level Interaction Insights into Carbon Utilization and Element Cycling Functions of Hydrothermarchaeota in Hydrothermal Sediment.</title>
        <authorList>
            <person name="Zhou Z."/>
            <person name="Liu Y."/>
            <person name="Xu W."/>
            <person name="Pan J."/>
            <person name="Luo Z.H."/>
            <person name="Li M."/>
        </authorList>
    </citation>
    <scope>NUCLEOTIDE SEQUENCE [LARGE SCALE GENOMIC DNA]</scope>
    <source>
        <strain evidence="7">HyVt-443</strain>
    </source>
</reference>
<keyword evidence="5" id="KW-0564">Palmitate</keyword>
<proteinExistence type="inferred from homology"/>
<dbReference type="Pfam" id="PF08085">
    <property type="entry name" value="Entericidin"/>
    <property type="match status" value="1"/>
</dbReference>
<dbReference type="GO" id="GO:0016020">
    <property type="term" value="C:membrane"/>
    <property type="evidence" value="ECO:0007669"/>
    <property type="project" value="InterPro"/>
</dbReference>
<evidence type="ECO:0000313" key="8">
    <source>
        <dbReference type="Proteomes" id="UP000886251"/>
    </source>
</evidence>
<evidence type="ECO:0000256" key="4">
    <source>
        <dbReference type="ARBA" id="ARBA00023136"/>
    </source>
</evidence>
<dbReference type="AlphaFoldDB" id="A0A831W9N3"/>
<dbReference type="GO" id="GO:0009636">
    <property type="term" value="P:response to toxic substance"/>
    <property type="evidence" value="ECO:0007669"/>
    <property type="project" value="InterPro"/>
</dbReference>
<sequence length="40" mass="3994">MAIVGLLAFVVTIGLSGCSTVEGMGKDIQKGGEAIEKAAK</sequence>
<keyword evidence="2" id="KW-1003">Cell membrane</keyword>
<keyword evidence="6 7" id="KW-0449">Lipoprotein</keyword>
<keyword evidence="3" id="KW-0732">Signal</keyword>
<dbReference type="Proteomes" id="UP000886251">
    <property type="component" value="Unassembled WGS sequence"/>
</dbReference>
<protein>
    <submittedName>
        <fullName evidence="7">Entericidin A/B family lipoprotein</fullName>
    </submittedName>
</protein>
<evidence type="ECO:0000256" key="2">
    <source>
        <dbReference type="ARBA" id="ARBA00022475"/>
    </source>
</evidence>
<dbReference type="EMBL" id="DRKP01000033">
    <property type="protein sequence ID" value="HEB95317.1"/>
    <property type="molecule type" value="Genomic_DNA"/>
</dbReference>